<sequence>MAPPDWSPDSCQAYRLRPEMLEQYLAIKFGAYGPQDYEIVNDSYNFKVPRRLSQIEKDNELNQYRDPDMFDY</sequence>
<dbReference type="AlphaFoldDB" id="A0A8H4JB78"/>
<organism evidence="1 2">
    <name type="scientific">Botryosphaeria dothidea</name>
    <dbReference type="NCBI Taxonomy" id="55169"/>
    <lineage>
        <taxon>Eukaryota</taxon>
        <taxon>Fungi</taxon>
        <taxon>Dikarya</taxon>
        <taxon>Ascomycota</taxon>
        <taxon>Pezizomycotina</taxon>
        <taxon>Dothideomycetes</taxon>
        <taxon>Dothideomycetes incertae sedis</taxon>
        <taxon>Botryosphaeriales</taxon>
        <taxon>Botryosphaeriaceae</taxon>
        <taxon>Botryosphaeria</taxon>
    </lineage>
</organism>
<comment type="caution">
    <text evidence="1">The sequence shown here is derived from an EMBL/GenBank/DDBJ whole genome shotgun (WGS) entry which is preliminary data.</text>
</comment>
<reference evidence="1" key="1">
    <citation type="submission" date="2020-04" db="EMBL/GenBank/DDBJ databases">
        <title>Genome Assembly and Annotation of Botryosphaeria dothidea sdau 11-99, a Latent Pathogen of Apple Fruit Ring Rot in China.</title>
        <authorList>
            <person name="Yu C."/>
            <person name="Diao Y."/>
            <person name="Lu Q."/>
            <person name="Zhao J."/>
            <person name="Cui S."/>
            <person name="Peng C."/>
            <person name="He B."/>
            <person name="Liu H."/>
        </authorList>
    </citation>
    <scope>NUCLEOTIDE SEQUENCE [LARGE SCALE GENOMIC DNA]</scope>
    <source>
        <strain evidence="1">Sdau11-99</strain>
    </source>
</reference>
<protein>
    <submittedName>
        <fullName evidence="1">Uncharacterized protein</fullName>
    </submittedName>
</protein>
<evidence type="ECO:0000313" key="2">
    <source>
        <dbReference type="Proteomes" id="UP000572817"/>
    </source>
</evidence>
<dbReference type="EMBL" id="WWBZ02000001">
    <property type="protein sequence ID" value="KAF4314388.1"/>
    <property type="molecule type" value="Genomic_DNA"/>
</dbReference>
<gene>
    <name evidence="1" type="ORF">GTA08_BOTSDO00249</name>
</gene>
<proteinExistence type="predicted"/>
<evidence type="ECO:0000313" key="1">
    <source>
        <dbReference type="EMBL" id="KAF4314388.1"/>
    </source>
</evidence>
<keyword evidence="2" id="KW-1185">Reference proteome</keyword>
<accession>A0A8H4JB78</accession>
<name>A0A8H4JB78_9PEZI</name>
<dbReference type="Proteomes" id="UP000572817">
    <property type="component" value="Unassembled WGS sequence"/>
</dbReference>